<evidence type="ECO:0000313" key="3">
    <source>
        <dbReference type="Proteomes" id="UP000792457"/>
    </source>
</evidence>
<reference evidence="2" key="2">
    <citation type="submission" date="2017-10" db="EMBL/GenBank/DDBJ databases">
        <title>Ladona fulva Genome sequencing and assembly.</title>
        <authorList>
            <person name="Murali S."/>
            <person name="Richards S."/>
            <person name="Bandaranaike D."/>
            <person name="Bellair M."/>
            <person name="Blankenburg K."/>
            <person name="Chao H."/>
            <person name="Dinh H."/>
            <person name="Doddapaneni H."/>
            <person name="Dugan-Rocha S."/>
            <person name="Elkadiri S."/>
            <person name="Gnanaolivu R."/>
            <person name="Hernandez B."/>
            <person name="Skinner E."/>
            <person name="Javaid M."/>
            <person name="Lee S."/>
            <person name="Li M."/>
            <person name="Ming W."/>
            <person name="Munidasa M."/>
            <person name="Muniz J."/>
            <person name="Nguyen L."/>
            <person name="Hughes D."/>
            <person name="Osuji N."/>
            <person name="Pu L.-L."/>
            <person name="Puazo M."/>
            <person name="Qu C."/>
            <person name="Quiroz J."/>
            <person name="Raj R."/>
            <person name="Weissenberger G."/>
            <person name="Xin Y."/>
            <person name="Zou X."/>
            <person name="Han Y."/>
            <person name="Worley K."/>
            <person name="Muzny D."/>
            <person name="Gibbs R."/>
        </authorList>
    </citation>
    <scope>NUCLEOTIDE SEQUENCE</scope>
    <source>
        <strain evidence="2">Sampled in the wild</strain>
    </source>
</reference>
<organism evidence="2 3">
    <name type="scientific">Ladona fulva</name>
    <name type="common">Scarce chaser dragonfly</name>
    <name type="synonym">Libellula fulva</name>
    <dbReference type="NCBI Taxonomy" id="123851"/>
    <lineage>
        <taxon>Eukaryota</taxon>
        <taxon>Metazoa</taxon>
        <taxon>Ecdysozoa</taxon>
        <taxon>Arthropoda</taxon>
        <taxon>Hexapoda</taxon>
        <taxon>Insecta</taxon>
        <taxon>Pterygota</taxon>
        <taxon>Palaeoptera</taxon>
        <taxon>Odonata</taxon>
        <taxon>Epiprocta</taxon>
        <taxon>Anisoptera</taxon>
        <taxon>Libelluloidea</taxon>
        <taxon>Libellulidae</taxon>
        <taxon>Ladona</taxon>
    </lineage>
</organism>
<dbReference type="InterPro" id="IPR016187">
    <property type="entry name" value="CTDL_fold"/>
</dbReference>
<dbReference type="SUPFAM" id="SSF56436">
    <property type="entry name" value="C-type lectin-like"/>
    <property type="match status" value="1"/>
</dbReference>
<comment type="caution">
    <text evidence="2">The sequence shown here is derived from an EMBL/GenBank/DDBJ whole genome shotgun (WGS) entry which is preliminary data.</text>
</comment>
<dbReference type="EMBL" id="KZ309299">
    <property type="protein sequence ID" value="KAG8238181.1"/>
    <property type="molecule type" value="Genomic_DNA"/>
</dbReference>
<keyword evidence="3" id="KW-1185">Reference proteome</keyword>
<dbReference type="Gene3D" id="3.10.100.10">
    <property type="entry name" value="Mannose-Binding Protein A, subunit A"/>
    <property type="match status" value="1"/>
</dbReference>
<evidence type="ECO:0000256" key="1">
    <source>
        <dbReference type="SAM" id="Phobius"/>
    </source>
</evidence>
<dbReference type="Proteomes" id="UP000792457">
    <property type="component" value="Unassembled WGS sequence"/>
</dbReference>
<feature type="transmembrane region" description="Helical" evidence="1">
    <location>
        <begin position="180"/>
        <end position="204"/>
    </location>
</feature>
<gene>
    <name evidence="2" type="ORF">J437_LFUL014057</name>
</gene>
<dbReference type="CDD" id="cd00037">
    <property type="entry name" value="CLECT"/>
    <property type="match status" value="1"/>
</dbReference>
<dbReference type="InterPro" id="IPR016186">
    <property type="entry name" value="C-type_lectin-like/link_sf"/>
</dbReference>
<protein>
    <submittedName>
        <fullName evidence="2">Uncharacterized protein</fullName>
    </submittedName>
</protein>
<name>A0A8K0KQT8_LADFU</name>
<keyword evidence="1" id="KW-0812">Transmembrane</keyword>
<sequence length="468" mass="52638">MSGLSIIVSPCSSHDVWKSAIDAKHNWWGYNESVTVGGRVKDRRDEQHLLEVDFEPFHLNNVTLLGGKCPPGWTPVGDTCYIYVGVPMNFMEARDFCRSDNASMPYVMSNYAAVYQFLKEQQDQFSYYDKVWVQHIDMINRCTVFAYQSIKEDDCVQLYPFICEQDPKVSIDPLSWTGDVVTIGVIGAVIASVILVALVAGFWYTKSKHRHVERLERRNSIRASMRSLASSHGGFNELGYRRKQPSVARASPTPTKMSEYRKMNGSIDSMDKSQFNSSVDDNQSYDIYEAHNPNAIPYGYSQFDQSAAGMASSNATSFDLAYRNEGFRDNSTFASRETCHVPPPPPPPPLIRDDSSLPLDCSLMSDSTLDLKRDEEDEVTSNGTLPHCGYFYGMPAQQEGQLLETDLPAESQQEGQLLETDLDHPVVPSRSKSEALLETNFEFVPVPSEQDHFPLFSRSKSQPLETAM</sequence>
<keyword evidence="1" id="KW-1133">Transmembrane helix</keyword>
<evidence type="ECO:0000313" key="2">
    <source>
        <dbReference type="EMBL" id="KAG8238181.1"/>
    </source>
</evidence>
<proteinExistence type="predicted"/>
<dbReference type="AlphaFoldDB" id="A0A8K0KQT8"/>
<dbReference type="OrthoDB" id="536948at2759"/>
<accession>A0A8K0KQT8</accession>
<keyword evidence="1" id="KW-0472">Membrane</keyword>
<reference evidence="2" key="1">
    <citation type="submission" date="2013-04" db="EMBL/GenBank/DDBJ databases">
        <authorList>
            <person name="Qu J."/>
            <person name="Murali S.C."/>
            <person name="Bandaranaike D."/>
            <person name="Bellair M."/>
            <person name="Blankenburg K."/>
            <person name="Chao H."/>
            <person name="Dinh H."/>
            <person name="Doddapaneni H."/>
            <person name="Downs B."/>
            <person name="Dugan-Rocha S."/>
            <person name="Elkadiri S."/>
            <person name="Gnanaolivu R.D."/>
            <person name="Hernandez B."/>
            <person name="Javaid M."/>
            <person name="Jayaseelan J.C."/>
            <person name="Lee S."/>
            <person name="Li M."/>
            <person name="Ming W."/>
            <person name="Munidasa M."/>
            <person name="Muniz J."/>
            <person name="Nguyen L."/>
            <person name="Ongeri F."/>
            <person name="Osuji N."/>
            <person name="Pu L.-L."/>
            <person name="Puazo M."/>
            <person name="Qu C."/>
            <person name="Quiroz J."/>
            <person name="Raj R."/>
            <person name="Weissenberger G."/>
            <person name="Xin Y."/>
            <person name="Zou X."/>
            <person name="Han Y."/>
            <person name="Richards S."/>
            <person name="Worley K."/>
            <person name="Muzny D."/>
            <person name="Gibbs R."/>
        </authorList>
    </citation>
    <scope>NUCLEOTIDE SEQUENCE</scope>
    <source>
        <strain evidence="2">Sampled in the wild</strain>
    </source>
</reference>